<reference evidence="2 3" key="1">
    <citation type="submission" date="2018-11" db="EMBL/GenBank/DDBJ databases">
        <authorList>
            <consortium name="Pathogen Informatics"/>
        </authorList>
    </citation>
    <scope>NUCLEOTIDE SEQUENCE [LARGE SCALE GENOMIC DNA]</scope>
</reference>
<proteinExistence type="predicted"/>
<dbReference type="EMBL" id="UYRU01083301">
    <property type="protein sequence ID" value="VDN33136.1"/>
    <property type="molecule type" value="Genomic_DNA"/>
</dbReference>
<evidence type="ECO:0000313" key="3">
    <source>
        <dbReference type="Proteomes" id="UP000281553"/>
    </source>
</evidence>
<sequence length="118" mass="12773">MTSASQSGYIVCARPQVNGPFADVTPFSVIEEENEEDISIDVTSPISAFEGTDEIYHINSAELSRTDADRIRTPEPTEEAVFSAVFSPAPAVPNQPARTPSPRVAAPNTVNTEERRPL</sequence>
<name>A0A3P7QQ10_DIBLA</name>
<organism evidence="2 3">
    <name type="scientific">Dibothriocephalus latus</name>
    <name type="common">Fish tapeworm</name>
    <name type="synonym">Diphyllobothrium latum</name>
    <dbReference type="NCBI Taxonomy" id="60516"/>
    <lineage>
        <taxon>Eukaryota</taxon>
        <taxon>Metazoa</taxon>
        <taxon>Spiralia</taxon>
        <taxon>Lophotrochozoa</taxon>
        <taxon>Platyhelminthes</taxon>
        <taxon>Cestoda</taxon>
        <taxon>Eucestoda</taxon>
        <taxon>Diphyllobothriidea</taxon>
        <taxon>Diphyllobothriidae</taxon>
        <taxon>Dibothriocephalus</taxon>
    </lineage>
</organism>
<evidence type="ECO:0000256" key="1">
    <source>
        <dbReference type="SAM" id="MobiDB-lite"/>
    </source>
</evidence>
<dbReference type="Proteomes" id="UP000281553">
    <property type="component" value="Unassembled WGS sequence"/>
</dbReference>
<keyword evidence="3" id="KW-1185">Reference proteome</keyword>
<gene>
    <name evidence="2" type="ORF">DILT_LOCUS16159</name>
</gene>
<feature type="region of interest" description="Disordered" evidence="1">
    <location>
        <begin position="88"/>
        <end position="118"/>
    </location>
</feature>
<dbReference type="AlphaFoldDB" id="A0A3P7QQ10"/>
<accession>A0A3P7QQ10</accession>
<evidence type="ECO:0000313" key="2">
    <source>
        <dbReference type="EMBL" id="VDN33136.1"/>
    </source>
</evidence>
<protein>
    <submittedName>
        <fullName evidence="2">Uncharacterized protein</fullName>
    </submittedName>
</protein>